<keyword evidence="2" id="KW-1133">Transmembrane helix</keyword>
<evidence type="ECO:0000256" key="2">
    <source>
        <dbReference type="SAM" id="Phobius"/>
    </source>
</evidence>
<gene>
    <name evidence="3" type="ORF">Nepgr_021087</name>
</gene>
<organism evidence="3 4">
    <name type="scientific">Nepenthes gracilis</name>
    <name type="common">Slender pitcher plant</name>
    <dbReference type="NCBI Taxonomy" id="150966"/>
    <lineage>
        <taxon>Eukaryota</taxon>
        <taxon>Viridiplantae</taxon>
        <taxon>Streptophyta</taxon>
        <taxon>Embryophyta</taxon>
        <taxon>Tracheophyta</taxon>
        <taxon>Spermatophyta</taxon>
        <taxon>Magnoliopsida</taxon>
        <taxon>eudicotyledons</taxon>
        <taxon>Gunneridae</taxon>
        <taxon>Pentapetalae</taxon>
        <taxon>Caryophyllales</taxon>
        <taxon>Nepenthaceae</taxon>
        <taxon>Nepenthes</taxon>
    </lineage>
</organism>
<reference evidence="3" key="1">
    <citation type="submission" date="2023-05" db="EMBL/GenBank/DDBJ databases">
        <title>Nepenthes gracilis genome sequencing.</title>
        <authorList>
            <person name="Fukushima K."/>
        </authorList>
    </citation>
    <scope>NUCLEOTIDE SEQUENCE</scope>
    <source>
        <strain evidence="3">SING2019-196</strain>
    </source>
</reference>
<evidence type="ECO:0000313" key="4">
    <source>
        <dbReference type="Proteomes" id="UP001279734"/>
    </source>
</evidence>
<evidence type="ECO:0000256" key="1">
    <source>
        <dbReference type="SAM" id="MobiDB-lite"/>
    </source>
</evidence>
<feature type="compositionally biased region" description="Polar residues" evidence="1">
    <location>
        <begin position="387"/>
        <end position="404"/>
    </location>
</feature>
<feature type="transmembrane region" description="Helical" evidence="2">
    <location>
        <begin position="6"/>
        <end position="23"/>
    </location>
</feature>
<evidence type="ECO:0000313" key="3">
    <source>
        <dbReference type="EMBL" id="GMH19246.1"/>
    </source>
</evidence>
<keyword evidence="2" id="KW-0472">Membrane</keyword>
<keyword evidence="2" id="KW-0812">Transmembrane</keyword>
<feature type="region of interest" description="Disordered" evidence="1">
    <location>
        <begin position="387"/>
        <end position="425"/>
    </location>
</feature>
<sequence>MPLAVAARESCLLLLWCLCPWLLKYNWFWYWGLLSDCPVTLPLLFLPIVARPLWEFALENVVAADGLLGRDLCELFLMPVKVGQLIKLIGIVSTVSAVCFLAPVGVCPGEMLLLCWVARYSKKLKSALPLAGQSANPGCLLMPTNPAGHLVQKRLVASAWCCFAKCLLVGRLPRLIICNAQSCQLSCGFCSLGCFDQIVLTMQVGPSDARWTTMFASMGCLICRPRRSFAGSFPRRGAKFPLAADTGKVLQPVELWDANIVADNQDRQHLGTIQQEKSKGKALHHTLQTSGEGTSISKGQLAWLHTILHNAVRRVTATYPSTASHYSVSAAHFQGRNHLWKPADNKNCIWPNLRTASDSSYNLKNMESTPSIMPGFGRAAQNLTHTQQNPSTNLASDKTNTGQIPDQPRDSKLVQNQQLHPQTCP</sequence>
<keyword evidence="4" id="KW-1185">Reference proteome</keyword>
<name>A0AAD3XX07_NEPGR</name>
<proteinExistence type="predicted"/>
<dbReference type="AlphaFoldDB" id="A0AAD3XX07"/>
<dbReference type="EMBL" id="BSYO01000020">
    <property type="protein sequence ID" value="GMH19246.1"/>
    <property type="molecule type" value="Genomic_DNA"/>
</dbReference>
<dbReference type="Proteomes" id="UP001279734">
    <property type="component" value="Unassembled WGS sequence"/>
</dbReference>
<protein>
    <submittedName>
        <fullName evidence="3">Uncharacterized protein</fullName>
    </submittedName>
</protein>
<comment type="caution">
    <text evidence="3">The sequence shown here is derived from an EMBL/GenBank/DDBJ whole genome shotgun (WGS) entry which is preliminary data.</text>
</comment>
<feature type="compositionally biased region" description="Polar residues" evidence="1">
    <location>
        <begin position="413"/>
        <end position="425"/>
    </location>
</feature>
<accession>A0AAD3XX07</accession>